<feature type="region of interest" description="Disordered" evidence="1">
    <location>
        <begin position="376"/>
        <end position="414"/>
    </location>
</feature>
<gene>
    <name evidence="2" type="ORF">CCAM_LOCUS26983</name>
</gene>
<evidence type="ECO:0000256" key="1">
    <source>
        <dbReference type="SAM" id="MobiDB-lite"/>
    </source>
</evidence>
<sequence>MRSQLEPSPRTHTEPPIAKIYAQTPINYPAIHSPSSLNRQIQTFPRDTLLREWDFRSGAALVKAKSYVDTLKGYSDVAHPPSSSRETIPTIQETVTQEALNPKAPSENDGNSFLPPPVKNIIPMVFSIFEKEFTLSTSIYNKKLCISEFFKRRKHSIWLGLDAGHWLLNTLSKFFLDGSIDCPVKIEPKRSIFLRFRPSPKGSFLQLIERRQDGRSMIFIPEGQQGNGFTTFKARLELVLKHLSRAIPPPEPFIDRALVCGFSIPTPTDTSMYISSNLFNLEVCSVMEPIISPLSVPNPPFAVSHASIPEMNPSTCSLLSAKANAFVPKTHITQHQVPNVSLVSRQPALTFLGCSTSDTERDNSWNISKAYGSDYEQQHCSQKGQLPIDDTSEWETESDEEESKGDWHAKKESVKKRNQARFEKLISHIQGGVINKPRRS</sequence>
<accession>A0A484M964</accession>
<keyword evidence="3" id="KW-1185">Reference proteome</keyword>
<reference evidence="2 3" key="1">
    <citation type="submission" date="2018-04" db="EMBL/GenBank/DDBJ databases">
        <authorList>
            <person name="Vogel A."/>
        </authorList>
    </citation>
    <scope>NUCLEOTIDE SEQUENCE [LARGE SCALE GENOMIC DNA]</scope>
</reference>
<organism evidence="2 3">
    <name type="scientific">Cuscuta campestris</name>
    <dbReference type="NCBI Taxonomy" id="132261"/>
    <lineage>
        <taxon>Eukaryota</taxon>
        <taxon>Viridiplantae</taxon>
        <taxon>Streptophyta</taxon>
        <taxon>Embryophyta</taxon>
        <taxon>Tracheophyta</taxon>
        <taxon>Spermatophyta</taxon>
        <taxon>Magnoliopsida</taxon>
        <taxon>eudicotyledons</taxon>
        <taxon>Gunneridae</taxon>
        <taxon>Pentapetalae</taxon>
        <taxon>asterids</taxon>
        <taxon>lamiids</taxon>
        <taxon>Solanales</taxon>
        <taxon>Convolvulaceae</taxon>
        <taxon>Cuscuteae</taxon>
        <taxon>Cuscuta</taxon>
        <taxon>Cuscuta subgen. Grammica</taxon>
        <taxon>Cuscuta sect. Cleistogrammica</taxon>
    </lineage>
</organism>
<name>A0A484M964_9ASTE</name>
<protein>
    <submittedName>
        <fullName evidence="2">Uncharacterized protein</fullName>
    </submittedName>
</protein>
<dbReference type="EMBL" id="OOIL02002884">
    <property type="protein sequence ID" value="VFQ85207.1"/>
    <property type="molecule type" value="Genomic_DNA"/>
</dbReference>
<evidence type="ECO:0000313" key="2">
    <source>
        <dbReference type="EMBL" id="VFQ85207.1"/>
    </source>
</evidence>
<evidence type="ECO:0000313" key="3">
    <source>
        <dbReference type="Proteomes" id="UP000595140"/>
    </source>
</evidence>
<dbReference type="AlphaFoldDB" id="A0A484M964"/>
<dbReference type="Proteomes" id="UP000595140">
    <property type="component" value="Unassembled WGS sequence"/>
</dbReference>
<proteinExistence type="predicted"/>
<feature type="compositionally biased region" description="Acidic residues" evidence="1">
    <location>
        <begin position="390"/>
        <end position="403"/>
    </location>
</feature>